<reference evidence="10 11" key="2">
    <citation type="journal article" date="2010" name="Nucleic Acids Res.">
        <title>BeetleBase in 2010: revisions to provide comprehensive genomic information for Tribolium castaneum.</title>
        <authorList>
            <person name="Kim H.S."/>
            <person name="Murphy T."/>
            <person name="Xia J."/>
            <person name="Caragea D."/>
            <person name="Park Y."/>
            <person name="Beeman R.W."/>
            <person name="Lorenzen M.D."/>
            <person name="Butcher S."/>
            <person name="Manak J.R."/>
            <person name="Brown S.J."/>
        </authorList>
    </citation>
    <scope>GENOME REANNOTATION</scope>
    <source>
        <strain evidence="10 11">Georgia GA2</strain>
    </source>
</reference>
<comment type="similarity">
    <text evidence="3">Belongs to the villin/gelsolin family.</text>
</comment>
<evidence type="ECO:0000256" key="4">
    <source>
        <dbReference type="ARBA" id="ARBA00022490"/>
    </source>
</evidence>
<feature type="compositionally biased region" description="Basic and acidic residues" evidence="8">
    <location>
        <begin position="1046"/>
        <end position="1056"/>
    </location>
</feature>
<dbReference type="Proteomes" id="UP000007266">
    <property type="component" value="Linkage group 3"/>
</dbReference>
<feature type="region of interest" description="Disordered" evidence="8">
    <location>
        <begin position="358"/>
        <end position="490"/>
    </location>
</feature>
<feature type="compositionally biased region" description="Acidic residues" evidence="8">
    <location>
        <begin position="863"/>
        <end position="872"/>
    </location>
</feature>
<dbReference type="PANTHER" id="PTHR11977">
    <property type="entry name" value="VILLIN"/>
    <property type="match status" value="1"/>
</dbReference>
<evidence type="ECO:0000256" key="8">
    <source>
        <dbReference type="SAM" id="MobiDB-lite"/>
    </source>
</evidence>
<evidence type="ECO:0000256" key="1">
    <source>
        <dbReference type="ARBA" id="ARBA00004170"/>
    </source>
</evidence>
<feature type="region of interest" description="Disordered" evidence="8">
    <location>
        <begin position="291"/>
        <end position="313"/>
    </location>
</feature>
<feature type="region of interest" description="Disordered" evidence="8">
    <location>
        <begin position="1068"/>
        <end position="1133"/>
    </location>
</feature>
<feature type="compositionally biased region" description="Low complexity" evidence="8">
    <location>
        <begin position="479"/>
        <end position="489"/>
    </location>
</feature>
<feature type="region of interest" description="Disordered" evidence="8">
    <location>
        <begin position="995"/>
        <end position="1056"/>
    </location>
</feature>
<dbReference type="Gene3D" id="3.40.20.10">
    <property type="entry name" value="Severin"/>
    <property type="match status" value="5"/>
</dbReference>
<dbReference type="GO" id="GO:0016020">
    <property type="term" value="C:membrane"/>
    <property type="evidence" value="ECO:0007669"/>
    <property type="project" value="UniProtKB-SubCell"/>
</dbReference>
<feature type="compositionally biased region" description="Polar residues" evidence="8">
    <location>
        <begin position="240"/>
        <end position="253"/>
    </location>
</feature>
<keyword evidence="5" id="KW-0677">Repeat</keyword>
<sequence>MSEGQDSRAERIARYKEQRRKELAAQFNKIHIDSPTSQRRNSKDSNSSSSEGPRTTRTSRLRAAISSQENCSSPQKTKLGREKTPPVTPTSNETGVSGSRRIERDKSSKRKSNLNRSLNSEEVPNLEGDDVKNRRRRRRFFPQEVLDQTADSSNDDKVKSDTSHTASFLSQSSTSPNTASPRLTPRKSELSIHMENARKGIAPSYSEMGRTKPAVKRPMVSSSPKDKFDNSMSDKEISRRASQTKLNGENKTTSSRSLSDNDSSKNYKSISKKMEELTALTKETLAQVERLASKNEEQPKQIKRPLSSSPKRIDKVSRNLATDRLHQPFSILKKKIAEEPVIVESVPNTAPVSILKRKVSQDDHKTEGASSTHTPPVTFSPSVIEPATTNRKQGILKKRRSLDESQVMRHRSCSPDVANKAPDSRSILKNQRRSSMEELTRTQSPEQHLHGILKRKTSKTEDDDHSLNSPQGILKRRSGASSAGSTSSTPHVSITTAVILAAAGGAEMVLEGESVKPILKKKSFSEESSYNDNSYCETPKPILKKKSSTDTDECEERPKKPILKISRNSLERDSECIKHGVPSESECDVKPILKQNGKEEGARPRLSFCGDTNDDSVIQFRSSRRSHTICADFNVKSDIKHKEEDRQLKKPRPLSVSELVMNFENSTSTGAIPKRTSLKRTSDRYRTQPVTSNELEASLNLVRSPQVEDTSKLPKSSPLLSPVANQSRSSFLDFTSSLESDSNLNSFLSSLHNTSPDSGVCGKMSSDSAFQSLGDGLELDQDEDKPLEVASKPGKLETNLELQMKAIAEEAQRKKLAKGGAGVRSYRNRKSYPSDAPSSSRFSTQPITYDEVREAARVKENSDGSEDKEEADPSNLSLHERIKFFSVKLKENNSQKRDVPKRRPNRFQTQPVTSDEVENARCISPTAFALEDGRSGDHTTSERRGILKSSGSFRRGDSHPRSALKKRDSFDGTSDYENRCSILKSDVADVTYDEGISCNDSASDSEAASVPCGVKTPEIKVEHSTAKRQTKVLKSSSETSDGESSGGREIRSIFKNENKLKVKQKLESVLSKSKSQNTFRDENESSNKKGSAIRRSQTQSTMPRAIEEIQAKLQQSGESGWKKRVQQNNNSSNDLKLLNMNRYNDELSQRSILEIKKDELDAASKQWKNRVEKSDADNFSVAGKMEKNREESNLQINIAVDCDKSKKTPQAKRFKGKEGSEAFSTPVSPDKNRHVELSRSFSVPDPDQDNFGSESFLRTPGQKVIVSRPDDETYKSFYKSIEGKEITEQIEVSQEDFDLITRQSLLVQKKNVQVRRRRGASKNPIKALASRTDITNEYTEIITGVAEREKKRQNIQKLAKSSSFATAALAGLASKEDFKSVALKKSRTPLTSVPYKDLMLLHVKGRQFVQTRLVEPVASSINEGDNYILVTPSTLYNYTGKYSNVIEQSRAADIINHIQRSGDLGCQEAEVVNINSENCALPSKKIQEFWQKLKSEAGQTVSGGHHEEDGIYESNILATNMIYNWRVTNWCLLTNFGVKCQNRDLEPPTNGKNAPPDKKKVAFKLAKEMWDLGYDYSECSVCPLNVASVLGNRPPVDVSRKGTSRPDWALFAKLTQHRETILFKEKFLDWPDFSRVIKVKSDQTDKTVDASYNIKPCDVGQMLNRESETPDLVIKNTHLGRGDQWFDEETKRLYDFETLKISAWRVSENHPEQLSDETIGHFSNSHSYIIKWDYQTTVKGRDLSGKPSRYQKAGRDRCVYFCWQGSNASINEKGAAALLTVELDDEEAPQVRVVQGAEPAVFLKLFNGSMVVHDGKEENRHKAKLFMVRGELEDEVCLMEVPCEMKELRSRTSFILVLCELAKVVVWNGAKASKQKRKVAKIAAENIVEKKADEFCWSNNNDCQVVVVEEGEENEEFLEGVEGGRGDYNALVGSDLDYDYTMRLFHLSALSGTFQAAEILCPHRSEFSSPYPFLQTELYSASQPALFMIDNKHELWLWQGWWPEKERDEMELSDQTGSGAVRWQAERKAAMQTAVSYWRESHNDDEPVPAYLVWAGLEPLEFKNLFPCWADREDVAELNLKEGKRANARLSVEDELALLLRTTYPLAELLQRPLPEGVDPTHLEVYLSAEDFQELLSMTKEEFQKLPVWKQTAMKKEKGLF</sequence>
<dbReference type="STRING" id="7070.A0A139WLI8"/>
<dbReference type="GO" id="GO:0051016">
    <property type="term" value="P:barbed-end actin filament capping"/>
    <property type="evidence" value="ECO:0000318"/>
    <property type="project" value="GO_Central"/>
</dbReference>
<dbReference type="InParanoid" id="A0A139WLI8"/>
<evidence type="ECO:0000256" key="3">
    <source>
        <dbReference type="ARBA" id="ARBA00008418"/>
    </source>
</evidence>
<keyword evidence="11" id="KW-1185">Reference proteome</keyword>
<dbReference type="SMART" id="SM00153">
    <property type="entry name" value="VHP"/>
    <property type="match status" value="1"/>
</dbReference>
<dbReference type="PROSITE" id="PS51089">
    <property type="entry name" value="HP"/>
    <property type="match status" value="1"/>
</dbReference>
<dbReference type="InterPro" id="IPR007122">
    <property type="entry name" value="Villin/Gelsolin"/>
</dbReference>
<dbReference type="GO" id="GO:0051014">
    <property type="term" value="P:actin filament severing"/>
    <property type="evidence" value="ECO:0000318"/>
    <property type="project" value="GO_Central"/>
</dbReference>
<evidence type="ECO:0000259" key="9">
    <source>
        <dbReference type="PROSITE" id="PS51089"/>
    </source>
</evidence>
<keyword evidence="7" id="KW-0206">Cytoskeleton</keyword>
<evidence type="ECO:0000256" key="2">
    <source>
        <dbReference type="ARBA" id="ARBA00004245"/>
    </source>
</evidence>
<dbReference type="GO" id="GO:0005737">
    <property type="term" value="C:cytoplasm"/>
    <property type="evidence" value="ECO:0000318"/>
    <property type="project" value="GO_Central"/>
</dbReference>
<accession>A0A139WLI8</accession>
<dbReference type="Pfam" id="PF00626">
    <property type="entry name" value="Gelsolin"/>
    <property type="match status" value="1"/>
</dbReference>
<feature type="compositionally biased region" description="Basic and acidic residues" evidence="8">
    <location>
        <begin position="931"/>
        <end position="945"/>
    </location>
</feature>
<dbReference type="Gene3D" id="1.10.950.10">
    <property type="entry name" value="Villin headpiece domain"/>
    <property type="match status" value="1"/>
</dbReference>
<reference evidence="10 11" key="1">
    <citation type="journal article" date="2008" name="Nature">
        <title>The genome of the model beetle and pest Tribolium castaneum.</title>
        <authorList>
            <consortium name="Tribolium Genome Sequencing Consortium"/>
            <person name="Richards S."/>
            <person name="Gibbs R.A."/>
            <person name="Weinstock G.M."/>
            <person name="Brown S.J."/>
            <person name="Denell R."/>
            <person name="Beeman R.W."/>
            <person name="Gibbs R."/>
            <person name="Beeman R.W."/>
            <person name="Brown S.J."/>
            <person name="Bucher G."/>
            <person name="Friedrich M."/>
            <person name="Grimmelikhuijzen C.J."/>
            <person name="Klingler M."/>
            <person name="Lorenzen M."/>
            <person name="Richards S."/>
            <person name="Roth S."/>
            <person name="Schroder R."/>
            <person name="Tautz D."/>
            <person name="Zdobnov E.M."/>
            <person name="Muzny D."/>
            <person name="Gibbs R.A."/>
            <person name="Weinstock G.M."/>
            <person name="Attaway T."/>
            <person name="Bell S."/>
            <person name="Buhay C.J."/>
            <person name="Chandrabose M.N."/>
            <person name="Chavez D."/>
            <person name="Clerk-Blankenburg K.P."/>
            <person name="Cree A."/>
            <person name="Dao M."/>
            <person name="Davis C."/>
            <person name="Chacko J."/>
            <person name="Dinh H."/>
            <person name="Dugan-Rocha S."/>
            <person name="Fowler G."/>
            <person name="Garner T.T."/>
            <person name="Garnes J."/>
            <person name="Gnirke A."/>
            <person name="Hawes A."/>
            <person name="Hernandez J."/>
            <person name="Hines S."/>
            <person name="Holder M."/>
            <person name="Hume J."/>
            <person name="Jhangiani S.N."/>
            <person name="Joshi V."/>
            <person name="Khan Z.M."/>
            <person name="Jackson L."/>
            <person name="Kovar C."/>
            <person name="Kowis A."/>
            <person name="Lee S."/>
            <person name="Lewis L.R."/>
            <person name="Margolis J."/>
            <person name="Morgan M."/>
            <person name="Nazareth L.V."/>
            <person name="Nguyen N."/>
            <person name="Okwuonu G."/>
            <person name="Parker D."/>
            <person name="Richards S."/>
            <person name="Ruiz S.J."/>
            <person name="Santibanez J."/>
            <person name="Savard J."/>
            <person name="Scherer S.E."/>
            <person name="Schneider B."/>
            <person name="Sodergren E."/>
            <person name="Tautz D."/>
            <person name="Vattahil S."/>
            <person name="Villasana D."/>
            <person name="White C.S."/>
            <person name="Wright R."/>
            <person name="Park Y."/>
            <person name="Beeman R.W."/>
            <person name="Lord J."/>
            <person name="Oppert B."/>
            <person name="Lorenzen M."/>
            <person name="Brown S."/>
            <person name="Wang L."/>
            <person name="Savard J."/>
            <person name="Tautz D."/>
            <person name="Richards S."/>
            <person name="Weinstock G."/>
            <person name="Gibbs R.A."/>
            <person name="Liu Y."/>
            <person name="Worley K."/>
            <person name="Weinstock G."/>
            <person name="Elsik C.G."/>
            <person name="Reese J.T."/>
            <person name="Elhaik E."/>
            <person name="Landan G."/>
            <person name="Graur D."/>
            <person name="Arensburger P."/>
            <person name="Atkinson P."/>
            <person name="Beeman R.W."/>
            <person name="Beidler J."/>
            <person name="Brown S.J."/>
            <person name="Demuth J.P."/>
            <person name="Drury D.W."/>
            <person name="Du Y.Z."/>
            <person name="Fujiwara H."/>
            <person name="Lorenzen M."/>
            <person name="Maselli V."/>
            <person name="Osanai M."/>
            <person name="Park Y."/>
            <person name="Robertson H.M."/>
            <person name="Tu Z."/>
            <person name="Wang J.J."/>
            <person name="Wang S."/>
            <person name="Richards S."/>
            <person name="Song H."/>
            <person name="Zhang L."/>
            <person name="Sodergren E."/>
            <person name="Werner D."/>
            <person name="Stanke M."/>
            <person name="Morgenstern B."/>
            <person name="Solovyev V."/>
            <person name="Kosarev P."/>
            <person name="Brown G."/>
            <person name="Chen H.C."/>
            <person name="Ermolaeva O."/>
            <person name="Hlavina W."/>
            <person name="Kapustin Y."/>
            <person name="Kiryutin B."/>
            <person name="Kitts P."/>
            <person name="Maglott D."/>
            <person name="Pruitt K."/>
            <person name="Sapojnikov V."/>
            <person name="Souvorov A."/>
            <person name="Mackey A.J."/>
            <person name="Waterhouse R.M."/>
            <person name="Wyder S."/>
            <person name="Zdobnov E.M."/>
            <person name="Zdobnov E.M."/>
            <person name="Wyder S."/>
            <person name="Kriventseva E.V."/>
            <person name="Kadowaki T."/>
            <person name="Bork P."/>
            <person name="Aranda M."/>
            <person name="Bao R."/>
            <person name="Beermann A."/>
            <person name="Berns N."/>
            <person name="Bolognesi R."/>
            <person name="Bonneton F."/>
            <person name="Bopp D."/>
            <person name="Brown S.J."/>
            <person name="Bucher G."/>
            <person name="Butts T."/>
            <person name="Chaumot A."/>
            <person name="Denell R.E."/>
            <person name="Ferrier D.E."/>
            <person name="Friedrich M."/>
            <person name="Gordon C.M."/>
            <person name="Jindra M."/>
            <person name="Klingler M."/>
            <person name="Lan Q."/>
            <person name="Lattorff H.M."/>
            <person name="Laudet V."/>
            <person name="von Levetsow C."/>
            <person name="Liu Z."/>
            <person name="Lutz R."/>
            <person name="Lynch J.A."/>
            <person name="da Fonseca R.N."/>
            <person name="Posnien N."/>
            <person name="Reuter R."/>
            <person name="Roth S."/>
            <person name="Savard J."/>
            <person name="Schinko J.B."/>
            <person name="Schmitt C."/>
            <person name="Schoppmeier M."/>
            <person name="Schroder R."/>
            <person name="Shippy T.D."/>
            <person name="Simonnet F."/>
            <person name="Marques-Souza H."/>
            <person name="Tautz D."/>
            <person name="Tomoyasu Y."/>
            <person name="Trauner J."/>
            <person name="Van der Zee M."/>
            <person name="Vervoort M."/>
            <person name="Wittkopp N."/>
            <person name="Wimmer E.A."/>
            <person name="Yang X."/>
            <person name="Jones A.K."/>
            <person name="Sattelle D.B."/>
            <person name="Ebert P.R."/>
            <person name="Nelson D."/>
            <person name="Scott J.G."/>
            <person name="Beeman R.W."/>
            <person name="Muthukrishnan S."/>
            <person name="Kramer K.J."/>
            <person name="Arakane Y."/>
            <person name="Beeman R.W."/>
            <person name="Zhu Q."/>
            <person name="Hogenkamp D."/>
            <person name="Dixit R."/>
            <person name="Oppert B."/>
            <person name="Jiang H."/>
            <person name="Zou Z."/>
            <person name="Marshall J."/>
            <person name="Elpidina E."/>
            <person name="Vinokurov K."/>
            <person name="Oppert C."/>
            <person name="Zou Z."/>
            <person name="Evans J."/>
            <person name="Lu Z."/>
            <person name="Zhao P."/>
            <person name="Sumathipala N."/>
            <person name="Altincicek B."/>
            <person name="Vilcinskas A."/>
            <person name="Williams M."/>
            <person name="Hultmark D."/>
            <person name="Hetru C."/>
            <person name="Jiang H."/>
            <person name="Grimmelikhuijzen C.J."/>
            <person name="Hauser F."/>
            <person name="Cazzamali G."/>
            <person name="Williamson M."/>
            <person name="Park Y."/>
            <person name="Li B."/>
            <person name="Tanaka Y."/>
            <person name="Predel R."/>
            <person name="Neupert S."/>
            <person name="Schachtner J."/>
            <person name="Verleyen P."/>
            <person name="Raible F."/>
            <person name="Bork P."/>
            <person name="Friedrich M."/>
            <person name="Walden K.K."/>
            <person name="Robertson H.M."/>
            <person name="Angeli S."/>
            <person name="Foret S."/>
            <person name="Bucher G."/>
            <person name="Schuetz S."/>
            <person name="Maleszka R."/>
            <person name="Wimmer E.A."/>
            <person name="Beeman R.W."/>
            <person name="Lorenzen M."/>
            <person name="Tomoyasu Y."/>
            <person name="Miller S.C."/>
            <person name="Grossmann D."/>
            <person name="Bucher G."/>
        </authorList>
    </citation>
    <scope>NUCLEOTIDE SEQUENCE [LARGE SCALE GENOMIC DNA]</scope>
    <source>
        <strain evidence="10 11">Georgia GA2</strain>
    </source>
</reference>
<dbReference type="SUPFAM" id="SSF47050">
    <property type="entry name" value="VHP, Villin headpiece domain"/>
    <property type="match status" value="1"/>
</dbReference>
<organism evidence="10 11">
    <name type="scientific">Tribolium castaneum</name>
    <name type="common">Red flour beetle</name>
    <dbReference type="NCBI Taxonomy" id="7070"/>
    <lineage>
        <taxon>Eukaryota</taxon>
        <taxon>Metazoa</taxon>
        <taxon>Ecdysozoa</taxon>
        <taxon>Arthropoda</taxon>
        <taxon>Hexapoda</taxon>
        <taxon>Insecta</taxon>
        <taxon>Pterygota</taxon>
        <taxon>Neoptera</taxon>
        <taxon>Endopterygota</taxon>
        <taxon>Coleoptera</taxon>
        <taxon>Polyphaga</taxon>
        <taxon>Cucujiformia</taxon>
        <taxon>Tenebrionidae</taxon>
        <taxon>Tenebrionidae incertae sedis</taxon>
        <taxon>Tribolium</taxon>
    </lineage>
</organism>
<feature type="compositionally biased region" description="Low complexity" evidence="8">
    <location>
        <begin position="713"/>
        <end position="722"/>
    </location>
</feature>
<dbReference type="InterPro" id="IPR003128">
    <property type="entry name" value="Villin_headpiece"/>
</dbReference>
<feature type="region of interest" description="Disordered" evidence="8">
    <location>
        <begin position="19"/>
        <end position="266"/>
    </location>
</feature>
<feature type="compositionally biased region" description="Basic and acidic residues" evidence="8">
    <location>
        <begin position="850"/>
        <end position="862"/>
    </location>
</feature>
<keyword evidence="6" id="KW-0472">Membrane</keyword>
<feature type="compositionally biased region" description="Basic and acidic residues" evidence="8">
    <location>
        <begin position="224"/>
        <end position="239"/>
    </location>
</feature>
<dbReference type="InterPro" id="IPR007123">
    <property type="entry name" value="Gelsolin-like_dom"/>
</dbReference>
<feature type="region of interest" description="Disordered" evidence="8">
    <location>
        <begin position="667"/>
        <end position="724"/>
    </location>
</feature>
<dbReference type="SMART" id="SM00262">
    <property type="entry name" value="GEL"/>
    <property type="match status" value="3"/>
</dbReference>
<protein>
    <submittedName>
        <fullName evidence="10">Supervillin-like protein</fullName>
    </submittedName>
</protein>
<evidence type="ECO:0000256" key="6">
    <source>
        <dbReference type="ARBA" id="ARBA00023136"/>
    </source>
</evidence>
<evidence type="ECO:0000313" key="10">
    <source>
        <dbReference type="EMBL" id="KYB28687.1"/>
    </source>
</evidence>
<feature type="region of interest" description="Disordered" evidence="8">
    <location>
        <begin position="745"/>
        <end position="799"/>
    </location>
</feature>
<feature type="compositionally biased region" description="Polar residues" evidence="8">
    <location>
        <begin position="836"/>
        <end position="847"/>
    </location>
</feature>
<comment type="subcellular location">
    <subcellularLocation>
        <location evidence="2">Cytoplasm</location>
        <location evidence="2">Cytoskeleton</location>
    </subcellularLocation>
    <subcellularLocation>
        <location evidence="1">Membrane</location>
        <topology evidence="1">Peripheral membrane protein</topology>
    </subcellularLocation>
</comment>
<feature type="compositionally biased region" description="Polar residues" evidence="8">
    <location>
        <begin position="163"/>
        <end position="181"/>
    </location>
</feature>
<proteinExistence type="inferred from homology"/>
<feature type="compositionally biased region" description="Low complexity" evidence="8">
    <location>
        <begin position="745"/>
        <end position="755"/>
    </location>
</feature>
<dbReference type="InterPro" id="IPR036886">
    <property type="entry name" value="Villin_headpiece_dom_sf"/>
</dbReference>
<evidence type="ECO:0000256" key="5">
    <source>
        <dbReference type="ARBA" id="ARBA00022737"/>
    </source>
</evidence>
<dbReference type="GO" id="GO:0005546">
    <property type="term" value="F:phosphatidylinositol-4,5-bisphosphate binding"/>
    <property type="evidence" value="ECO:0000318"/>
    <property type="project" value="GO_Central"/>
</dbReference>
<dbReference type="FunCoup" id="A0A139WLI8">
    <property type="interactions" value="35"/>
</dbReference>
<feature type="compositionally biased region" description="Basic and acidic residues" evidence="8">
    <location>
        <begin position="291"/>
        <end position="300"/>
    </location>
</feature>
<dbReference type="eggNOG" id="KOG0445">
    <property type="taxonomic scope" value="Eukaryota"/>
</dbReference>
<dbReference type="EMBL" id="KQ971321">
    <property type="protein sequence ID" value="KYB28687.1"/>
    <property type="molecule type" value="Genomic_DNA"/>
</dbReference>
<dbReference type="FunFam" id="1.10.950.10:FF:000003">
    <property type="entry name" value="supervillin isoform X2"/>
    <property type="match status" value="1"/>
</dbReference>
<dbReference type="GO" id="GO:0015629">
    <property type="term" value="C:actin cytoskeleton"/>
    <property type="evidence" value="ECO:0000318"/>
    <property type="project" value="GO_Central"/>
</dbReference>
<feature type="compositionally biased region" description="Basic and acidic residues" evidence="8">
    <location>
        <begin position="878"/>
        <end position="898"/>
    </location>
</feature>
<evidence type="ECO:0000256" key="7">
    <source>
        <dbReference type="ARBA" id="ARBA00023212"/>
    </source>
</evidence>
<dbReference type="InterPro" id="IPR029006">
    <property type="entry name" value="ADF-H/Gelsolin-like_dom_sf"/>
</dbReference>
<feature type="compositionally biased region" description="Polar residues" evidence="8">
    <location>
        <begin position="65"/>
        <end position="76"/>
    </location>
</feature>
<feature type="region of interest" description="Disordered" evidence="8">
    <location>
        <begin position="812"/>
        <end position="976"/>
    </location>
</feature>
<dbReference type="Pfam" id="PF02209">
    <property type="entry name" value="VHP"/>
    <property type="match status" value="1"/>
</dbReference>
<dbReference type="PANTHER" id="PTHR11977:SF45">
    <property type="entry name" value="SUPERVILLIN"/>
    <property type="match status" value="1"/>
</dbReference>
<feature type="compositionally biased region" description="Basic and acidic residues" evidence="8">
    <location>
        <begin position="186"/>
        <end position="198"/>
    </location>
</feature>
<dbReference type="OMA" id="ECTVCPI"/>
<feature type="compositionally biased region" description="Polar residues" evidence="8">
    <location>
        <begin position="368"/>
        <end position="392"/>
    </location>
</feature>
<dbReference type="GO" id="GO:0008154">
    <property type="term" value="P:actin polymerization or depolymerization"/>
    <property type="evidence" value="ECO:0000318"/>
    <property type="project" value="GO_Central"/>
</dbReference>
<dbReference type="GO" id="GO:0051015">
    <property type="term" value="F:actin filament binding"/>
    <property type="evidence" value="ECO:0000318"/>
    <property type="project" value="GO_Central"/>
</dbReference>
<dbReference type="SUPFAM" id="SSF55753">
    <property type="entry name" value="Actin depolymerizing proteins"/>
    <property type="match status" value="4"/>
</dbReference>
<keyword evidence="4" id="KW-0963">Cytoplasm</keyword>
<evidence type="ECO:0000313" key="11">
    <source>
        <dbReference type="Proteomes" id="UP000007266"/>
    </source>
</evidence>
<feature type="region of interest" description="Disordered" evidence="8">
    <location>
        <begin position="1207"/>
        <end position="1232"/>
    </location>
</feature>
<name>A0A139WLI8_TRICA</name>
<gene>
    <name evidence="10" type="primary">AUGUSTUS-3.0.2_34589</name>
    <name evidence="10" type="ORF">TcasGA2_TC034589</name>
</gene>
<feature type="domain" description="HP" evidence="9">
    <location>
        <begin position="2098"/>
        <end position="2161"/>
    </location>
</feature>
<feature type="compositionally biased region" description="Basic and acidic residues" evidence="8">
    <location>
        <begin position="954"/>
        <end position="970"/>
    </location>
</feature>